<evidence type="ECO:0000256" key="2">
    <source>
        <dbReference type="ARBA" id="ARBA00022801"/>
    </source>
</evidence>
<accession>A0AA39WKW2</accession>
<dbReference type="Pfam" id="PF07859">
    <property type="entry name" value="Abhydrolase_3"/>
    <property type="match status" value="1"/>
</dbReference>
<dbReference type="Proteomes" id="UP001175000">
    <property type="component" value="Unassembled WGS sequence"/>
</dbReference>
<protein>
    <submittedName>
        <fullName evidence="4">Alpha/Beta hydrolase protein</fullName>
    </submittedName>
</protein>
<evidence type="ECO:0000313" key="4">
    <source>
        <dbReference type="EMBL" id="KAK0617290.1"/>
    </source>
</evidence>
<dbReference type="PANTHER" id="PTHR23024:SF24">
    <property type="entry name" value="ALPHA_BETA HYDROLASE FOLD-3 DOMAIN-CONTAINING PROTEIN"/>
    <property type="match status" value="1"/>
</dbReference>
<dbReference type="InterPro" id="IPR002168">
    <property type="entry name" value="Lipase_GDXG_HIS_AS"/>
</dbReference>
<dbReference type="PANTHER" id="PTHR23024">
    <property type="entry name" value="ARYLACETAMIDE DEACETYLASE"/>
    <property type="match status" value="1"/>
</dbReference>
<name>A0AA39WKW2_9PEZI</name>
<evidence type="ECO:0000313" key="5">
    <source>
        <dbReference type="Proteomes" id="UP001175000"/>
    </source>
</evidence>
<evidence type="ECO:0000259" key="3">
    <source>
        <dbReference type="Pfam" id="PF07859"/>
    </source>
</evidence>
<comment type="caution">
    <text evidence="4">The sequence shown here is derived from an EMBL/GenBank/DDBJ whole genome shotgun (WGS) entry which is preliminary data.</text>
</comment>
<comment type="similarity">
    <text evidence="1">Belongs to the 'GDXG' lipolytic enzyme family.</text>
</comment>
<dbReference type="InterPro" id="IPR013094">
    <property type="entry name" value="AB_hydrolase_3"/>
</dbReference>
<dbReference type="AlphaFoldDB" id="A0AA39WKW2"/>
<dbReference type="Gene3D" id="3.40.50.1820">
    <property type="entry name" value="alpha/beta hydrolase"/>
    <property type="match status" value="1"/>
</dbReference>
<dbReference type="GO" id="GO:0016787">
    <property type="term" value="F:hydrolase activity"/>
    <property type="evidence" value="ECO:0007669"/>
    <property type="project" value="UniProtKB-KW"/>
</dbReference>
<sequence length="393" mass="43314">MSGSMESDERMLLGEPSAEWLAFDKAHPELDINNIDDPPLFLENPAAFRDSANSVKEESVRKLLVKAGLVSKVTKRDYLVPVDDGADSVPVRVYRYASASSSSSPKSTPEVKLPTFIYLHGGGFLLGTSSTEDLPCSTWASLLGSEFLVVSVCYRHTPEHVFPTQNSDAWDCLNWIFTHAEMLGADVEKIVLGGVSSGGNLAAGVALRDVGEGGRRLKGLVLGMPWLVHRDAYRPPLRRSNDGGSMVQCREAPIMPGSRYDLFTDLLEVNTKEERERFSVGLVDGGRPKGMPATAVLVCGRDMLRDEGMDFAERVEGVGTPTKKHVFKGLPHAFTKYYDLPSSRRFDELMAESIRWCLDDGRKADEKGVWEVEEGKMANGKEGRYDCSLCLIE</sequence>
<dbReference type="SUPFAM" id="SSF53474">
    <property type="entry name" value="alpha/beta-Hydrolases"/>
    <property type="match status" value="1"/>
</dbReference>
<proteinExistence type="inferred from homology"/>
<dbReference type="PROSITE" id="PS01173">
    <property type="entry name" value="LIPASE_GDXG_HIS"/>
    <property type="match status" value="1"/>
</dbReference>
<keyword evidence="2 4" id="KW-0378">Hydrolase</keyword>
<dbReference type="InterPro" id="IPR029058">
    <property type="entry name" value="AB_hydrolase_fold"/>
</dbReference>
<keyword evidence="5" id="KW-1185">Reference proteome</keyword>
<feature type="domain" description="Alpha/beta hydrolase fold-3" evidence="3">
    <location>
        <begin position="117"/>
        <end position="335"/>
    </location>
</feature>
<dbReference type="InterPro" id="IPR050466">
    <property type="entry name" value="Carboxylest/Gibb_receptor"/>
</dbReference>
<evidence type="ECO:0000256" key="1">
    <source>
        <dbReference type="ARBA" id="ARBA00010515"/>
    </source>
</evidence>
<dbReference type="EMBL" id="JAULSU010000005">
    <property type="protein sequence ID" value="KAK0617290.1"/>
    <property type="molecule type" value="Genomic_DNA"/>
</dbReference>
<organism evidence="4 5">
    <name type="scientific">Immersiella caudata</name>
    <dbReference type="NCBI Taxonomy" id="314043"/>
    <lineage>
        <taxon>Eukaryota</taxon>
        <taxon>Fungi</taxon>
        <taxon>Dikarya</taxon>
        <taxon>Ascomycota</taxon>
        <taxon>Pezizomycotina</taxon>
        <taxon>Sordariomycetes</taxon>
        <taxon>Sordariomycetidae</taxon>
        <taxon>Sordariales</taxon>
        <taxon>Lasiosphaeriaceae</taxon>
        <taxon>Immersiella</taxon>
    </lineage>
</organism>
<gene>
    <name evidence="4" type="ORF">B0T14DRAFT_605394</name>
</gene>
<reference evidence="4" key="1">
    <citation type="submission" date="2023-06" db="EMBL/GenBank/DDBJ databases">
        <title>Genome-scale phylogeny and comparative genomics of the fungal order Sordariales.</title>
        <authorList>
            <consortium name="Lawrence Berkeley National Laboratory"/>
            <person name="Hensen N."/>
            <person name="Bonometti L."/>
            <person name="Westerberg I."/>
            <person name="Brannstrom I.O."/>
            <person name="Guillou S."/>
            <person name="Cros-Aarteil S."/>
            <person name="Calhoun S."/>
            <person name="Haridas S."/>
            <person name="Kuo A."/>
            <person name="Mondo S."/>
            <person name="Pangilinan J."/>
            <person name="Riley R."/>
            <person name="Labutti K."/>
            <person name="Andreopoulos B."/>
            <person name="Lipzen A."/>
            <person name="Chen C."/>
            <person name="Yanf M."/>
            <person name="Daum C."/>
            <person name="Ng V."/>
            <person name="Clum A."/>
            <person name="Steindorff A."/>
            <person name="Ohm R."/>
            <person name="Martin F."/>
            <person name="Silar P."/>
            <person name="Natvig D."/>
            <person name="Lalanne C."/>
            <person name="Gautier V."/>
            <person name="Ament-Velasquez S.L."/>
            <person name="Kruys A."/>
            <person name="Hutchinson M.I."/>
            <person name="Powell A.J."/>
            <person name="Barry K."/>
            <person name="Miller A.N."/>
            <person name="Grigoriev I.V."/>
            <person name="Debuchy R."/>
            <person name="Gladieux P."/>
            <person name="Thoren M.H."/>
            <person name="Johannesson H."/>
        </authorList>
    </citation>
    <scope>NUCLEOTIDE SEQUENCE</scope>
    <source>
        <strain evidence="4">CBS 606.72</strain>
    </source>
</reference>